<evidence type="ECO:0000256" key="5">
    <source>
        <dbReference type="PIRSR" id="PIRSR004869-50"/>
    </source>
</evidence>
<dbReference type="CDD" id="cd01335">
    <property type="entry name" value="Radical_SAM"/>
    <property type="match status" value="1"/>
</dbReference>
<dbReference type="PANTHER" id="PTHR43075">
    <property type="entry name" value="FORMATE LYASE ACTIVATING ENZYME, PUTATIVE (AFU_ORTHOLOGUE AFUA_2G15630)-RELATED"/>
    <property type="match status" value="1"/>
</dbReference>
<dbReference type="InterPro" id="IPR040085">
    <property type="entry name" value="MJ0674-like"/>
</dbReference>
<gene>
    <name evidence="7" type="ORF">T1815_17991</name>
</gene>
<feature type="binding site" evidence="5">
    <location>
        <position position="68"/>
    </location>
    <ligand>
        <name>[4Fe-4S] cluster</name>
        <dbReference type="ChEBI" id="CHEBI:49883"/>
        <note>4Fe-4S-S-AdoMet</note>
    </ligand>
</feature>
<dbReference type="RefSeq" id="WP_055061948.1">
    <property type="nucleotide sequence ID" value="NZ_CVRQ01000021.1"/>
</dbReference>
<dbReference type="SFLD" id="SFLDS00029">
    <property type="entry name" value="Radical_SAM"/>
    <property type="match status" value="1"/>
</dbReference>
<feature type="binding site" evidence="5">
    <location>
        <position position="71"/>
    </location>
    <ligand>
        <name>[4Fe-4S] cluster</name>
        <dbReference type="ChEBI" id="CHEBI:49883"/>
        <note>4Fe-4S-S-AdoMet</note>
    </ligand>
</feature>
<accession>A0A0M6WMD4</accession>
<dbReference type="PIRSF" id="PIRSF004869">
    <property type="entry name" value="PflX_prd"/>
    <property type="match status" value="1"/>
</dbReference>
<sequence length="301" mass="33613">MKNMNKYENCLLCPRKCGINRSTGQTGICGVSSEIKVARAALHYWEEPCISGKRGSGAVFFSGCSLHCVFCQNREISDGKEGKVISKERLSDIFMELAGKGANNINLVTPGQYIPDIVWAVNDAKSRGMKLPIIYNTSGYENVTELKLLEGIVDVYLPDFKYMDSTLSAMYSRAKDYPSVAKQALSEMVRQQPDVVIDDATGLIQKGVIVRQLLLPGHVNDAKAVLKYLYDTYHDHVYISMMSQFTPIALKDYPEINRTVTKREYERLVNYALEIGITNAFIQEGDVAKDSFIPAFDCEGV</sequence>
<dbReference type="Gene3D" id="3.20.20.70">
    <property type="entry name" value="Aldolase class I"/>
    <property type="match status" value="1"/>
</dbReference>
<dbReference type="InterPro" id="IPR007197">
    <property type="entry name" value="rSAM"/>
</dbReference>
<dbReference type="Proteomes" id="UP000049472">
    <property type="component" value="Unassembled WGS sequence"/>
</dbReference>
<name>A0A0M6WMD4_9FIRM</name>
<comment type="cofactor">
    <cofactor evidence="5">
        <name>[4Fe-4S] cluster</name>
        <dbReference type="ChEBI" id="CHEBI:49883"/>
    </cofactor>
    <text evidence="5">Binds 1 [4Fe-4S] cluster. The cluster is coordinated with 3 cysteines and an exchangeable S-adenosyl-L-methionine.</text>
</comment>
<dbReference type="GO" id="GO:0051536">
    <property type="term" value="F:iron-sulfur cluster binding"/>
    <property type="evidence" value="ECO:0007669"/>
    <property type="project" value="UniProtKB-KW"/>
</dbReference>
<evidence type="ECO:0000256" key="3">
    <source>
        <dbReference type="ARBA" id="ARBA00023004"/>
    </source>
</evidence>
<evidence type="ECO:0000256" key="1">
    <source>
        <dbReference type="ARBA" id="ARBA00022691"/>
    </source>
</evidence>
<keyword evidence="8" id="KW-1185">Reference proteome</keyword>
<dbReference type="GO" id="GO:0003824">
    <property type="term" value="F:catalytic activity"/>
    <property type="evidence" value="ECO:0007669"/>
    <property type="project" value="InterPro"/>
</dbReference>
<keyword evidence="4 5" id="KW-0411">Iron-sulfur</keyword>
<keyword evidence="2 5" id="KW-0479">Metal-binding</keyword>
<keyword evidence="3 5" id="KW-0408">Iron</keyword>
<dbReference type="AlphaFoldDB" id="A0A0M6WMD4"/>
<dbReference type="Pfam" id="PF13353">
    <property type="entry name" value="Fer4_12"/>
    <property type="match status" value="1"/>
</dbReference>
<reference evidence="8" key="1">
    <citation type="submission" date="2015-05" db="EMBL/GenBank/DDBJ databases">
        <authorList>
            <consortium name="Pathogen Informatics"/>
        </authorList>
    </citation>
    <scope>NUCLEOTIDE SEQUENCE [LARGE SCALE GENOMIC DNA]</scope>
    <source>
        <strain evidence="8">T1-815</strain>
    </source>
</reference>
<evidence type="ECO:0000256" key="4">
    <source>
        <dbReference type="ARBA" id="ARBA00023014"/>
    </source>
</evidence>
<evidence type="ECO:0000256" key="2">
    <source>
        <dbReference type="ARBA" id="ARBA00022723"/>
    </source>
</evidence>
<protein>
    <submittedName>
        <fullName evidence="7">Fe-S protein</fullName>
    </submittedName>
</protein>
<dbReference type="PROSITE" id="PS51918">
    <property type="entry name" value="RADICAL_SAM"/>
    <property type="match status" value="1"/>
</dbReference>
<organism evidence="7 8">
    <name type="scientific">Agathobacter rectalis</name>
    <dbReference type="NCBI Taxonomy" id="39491"/>
    <lineage>
        <taxon>Bacteria</taxon>
        <taxon>Bacillati</taxon>
        <taxon>Bacillota</taxon>
        <taxon>Clostridia</taxon>
        <taxon>Lachnospirales</taxon>
        <taxon>Lachnospiraceae</taxon>
        <taxon>Agathobacter</taxon>
    </lineage>
</organism>
<dbReference type="InterPro" id="IPR016431">
    <property type="entry name" value="Pyrv-formate_lyase-activ_prd"/>
</dbReference>
<keyword evidence="1 5" id="KW-0949">S-adenosyl-L-methionine</keyword>
<dbReference type="SFLD" id="SFLDG01099">
    <property type="entry name" value="Uncharacterised_Radical_SAM_Su"/>
    <property type="match status" value="1"/>
</dbReference>
<dbReference type="PANTHER" id="PTHR43075:SF1">
    <property type="entry name" value="FORMATE LYASE ACTIVATING ENZYME, PUTATIVE (AFU_ORTHOLOGUE AFUA_2G15630)-RELATED"/>
    <property type="match status" value="1"/>
</dbReference>
<dbReference type="EMBL" id="CVRQ01000021">
    <property type="protein sequence ID" value="CRL38376.1"/>
    <property type="molecule type" value="Genomic_DNA"/>
</dbReference>
<dbReference type="SUPFAM" id="SSF102114">
    <property type="entry name" value="Radical SAM enzymes"/>
    <property type="match status" value="1"/>
</dbReference>
<proteinExistence type="predicted"/>
<dbReference type="InterPro" id="IPR013785">
    <property type="entry name" value="Aldolase_TIM"/>
</dbReference>
<dbReference type="InterPro" id="IPR058240">
    <property type="entry name" value="rSAM_sf"/>
</dbReference>
<evidence type="ECO:0000259" key="6">
    <source>
        <dbReference type="PROSITE" id="PS51918"/>
    </source>
</evidence>
<evidence type="ECO:0000313" key="8">
    <source>
        <dbReference type="Proteomes" id="UP000049472"/>
    </source>
</evidence>
<feature type="binding site" evidence="5">
    <location>
        <position position="64"/>
    </location>
    <ligand>
        <name>[4Fe-4S] cluster</name>
        <dbReference type="ChEBI" id="CHEBI:49883"/>
        <note>4Fe-4S-S-AdoMet</note>
    </ligand>
</feature>
<evidence type="ECO:0000313" key="7">
    <source>
        <dbReference type="EMBL" id="CRL38376.1"/>
    </source>
</evidence>
<dbReference type="GO" id="GO:0046872">
    <property type="term" value="F:metal ion binding"/>
    <property type="evidence" value="ECO:0007669"/>
    <property type="project" value="UniProtKB-KW"/>
</dbReference>
<feature type="domain" description="Radical SAM core" evidence="6">
    <location>
        <begin position="50"/>
        <end position="278"/>
    </location>
</feature>